<dbReference type="Gene3D" id="3.60.40.10">
    <property type="entry name" value="PPM-type phosphatase domain"/>
    <property type="match status" value="1"/>
</dbReference>
<evidence type="ECO:0000256" key="1">
    <source>
        <dbReference type="ARBA" id="ARBA00022801"/>
    </source>
</evidence>
<accession>A0ABS7RQ53</accession>
<dbReference type="Pfam" id="PF13185">
    <property type="entry name" value="GAF_2"/>
    <property type="match status" value="1"/>
</dbReference>
<keyword evidence="1" id="KW-0378">Hydrolase</keyword>
<dbReference type="InterPro" id="IPR029016">
    <property type="entry name" value="GAF-like_dom_sf"/>
</dbReference>
<dbReference type="RefSeq" id="WP_221025411.1">
    <property type="nucleotide sequence ID" value="NZ_JAIEZQ010000002.1"/>
</dbReference>
<dbReference type="SUPFAM" id="SSF81606">
    <property type="entry name" value="PP2C-like"/>
    <property type="match status" value="1"/>
</dbReference>
<dbReference type="Proteomes" id="UP000754710">
    <property type="component" value="Unassembled WGS sequence"/>
</dbReference>
<feature type="domain" description="PPM-type phosphatase" evidence="2">
    <location>
        <begin position="225"/>
        <end position="439"/>
    </location>
</feature>
<dbReference type="InterPro" id="IPR001932">
    <property type="entry name" value="PPM-type_phosphatase-like_dom"/>
</dbReference>
<dbReference type="EMBL" id="JAIEZQ010000002">
    <property type="protein sequence ID" value="MBY9075697.1"/>
    <property type="molecule type" value="Genomic_DNA"/>
</dbReference>
<proteinExistence type="predicted"/>
<sequence>MSSTARETADDLLAPVESTDVEARLRQSSRRAMFLAQAARRVGGSMHAERAVDLVLELLVPEAVDWAQLVVLEGGVLNCHALLRGHDVQRASVPAPRAGTSTLGRVMARGLTDLSLVSMGSEDDVDGALASAVPAPELRQSLAGIRPIDLLVIPLAARGRSFGALTLARHAGSGFDQEAVSFLEELAGSVAVTLDATRTLADSRRVAGVLSRDLAPPNLPTMPGAQLAAYYRVAFEHEALGGDFYDIHGGEDDWTAVVGDVCGKGVEAAVLTGRVRQAVRTAALVDRSPASILRLVNNVMVAEGDGTFVTAVCARVRRAGDDLRLDVAAAGHPEPYVLRTTGELERVSAGGTVLGLFDDTEYADVSVPLYAGDTVLFFTDGVLEAPGFEERFGEDRLHQVLQSGPRNDVTAVVETVAMALSDHLGDRAHDDIAILGVQNSAPTP</sequence>
<dbReference type="InterPro" id="IPR003018">
    <property type="entry name" value="GAF"/>
</dbReference>
<gene>
    <name evidence="3" type="ORF">K1X13_12765</name>
</gene>
<dbReference type="PANTHER" id="PTHR43156">
    <property type="entry name" value="STAGE II SPORULATION PROTEIN E-RELATED"/>
    <property type="match status" value="1"/>
</dbReference>
<dbReference type="SMART" id="SM00331">
    <property type="entry name" value="PP2C_SIG"/>
    <property type="match status" value="1"/>
</dbReference>
<dbReference type="PANTHER" id="PTHR43156:SF2">
    <property type="entry name" value="STAGE II SPORULATION PROTEIN E"/>
    <property type="match status" value="1"/>
</dbReference>
<dbReference type="Gene3D" id="3.30.450.40">
    <property type="match status" value="1"/>
</dbReference>
<reference evidence="3 4" key="1">
    <citation type="submission" date="2021-08" db="EMBL/GenBank/DDBJ databases">
        <title>Nocardioides bacterium WL0053 sp. nov., isolated from the sediment.</title>
        <authorList>
            <person name="Wang L."/>
            <person name="Zhang D."/>
            <person name="Zhang A."/>
        </authorList>
    </citation>
    <scope>NUCLEOTIDE SEQUENCE [LARGE SCALE GENOMIC DNA]</scope>
    <source>
        <strain evidence="3 4">WL0053</strain>
    </source>
</reference>
<evidence type="ECO:0000313" key="3">
    <source>
        <dbReference type="EMBL" id="MBY9075697.1"/>
    </source>
</evidence>
<protein>
    <submittedName>
        <fullName evidence="3">SpoIIE family protein phosphatase</fullName>
    </submittedName>
</protein>
<evidence type="ECO:0000259" key="2">
    <source>
        <dbReference type="SMART" id="SM00331"/>
    </source>
</evidence>
<keyword evidence="4" id="KW-1185">Reference proteome</keyword>
<evidence type="ECO:0000313" key="4">
    <source>
        <dbReference type="Proteomes" id="UP000754710"/>
    </source>
</evidence>
<dbReference type="Pfam" id="PF07228">
    <property type="entry name" value="SpoIIE"/>
    <property type="match status" value="1"/>
</dbReference>
<comment type="caution">
    <text evidence="3">The sequence shown here is derived from an EMBL/GenBank/DDBJ whole genome shotgun (WGS) entry which is preliminary data.</text>
</comment>
<dbReference type="SUPFAM" id="SSF55781">
    <property type="entry name" value="GAF domain-like"/>
    <property type="match status" value="1"/>
</dbReference>
<name>A0ABS7RQ53_9ACTN</name>
<dbReference type="InterPro" id="IPR052016">
    <property type="entry name" value="Bact_Sigma-Reg"/>
</dbReference>
<dbReference type="InterPro" id="IPR036457">
    <property type="entry name" value="PPM-type-like_dom_sf"/>
</dbReference>
<organism evidence="3 4">
    <name type="scientific">Nocardioides jiangsuensis</name>
    <dbReference type="NCBI Taxonomy" id="2866161"/>
    <lineage>
        <taxon>Bacteria</taxon>
        <taxon>Bacillati</taxon>
        <taxon>Actinomycetota</taxon>
        <taxon>Actinomycetes</taxon>
        <taxon>Propionibacteriales</taxon>
        <taxon>Nocardioidaceae</taxon>
        <taxon>Nocardioides</taxon>
    </lineage>
</organism>